<evidence type="ECO:0000256" key="1">
    <source>
        <dbReference type="SAM" id="MobiDB-lite"/>
    </source>
</evidence>
<feature type="compositionally biased region" description="Basic and acidic residues" evidence="1">
    <location>
        <begin position="117"/>
        <end position="131"/>
    </location>
</feature>
<protein>
    <submittedName>
        <fullName evidence="2">Uncharacterized protein</fullName>
    </submittedName>
</protein>
<evidence type="ECO:0000313" key="3">
    <source>
        <dbReference type="Proteomes" id="UP000266841"/>
    </source>
</evidence>
<feature type="compositionally biased region" description="Low complexity" evidence="1">
    <location>
        <begin position="210"/>
        <end position="227"/>
    </location>
</feature>
<accession>K0S5T6</accession>
<gene>
    <name evidence="2" type="ORF">THAOC_19445</name>
</gene>
<name>K0S5T6_THAOC</name>
<feature type="compositionally biased region" description="Low complexity" evidence="1">
    <location>
        <begin position="181"/>
        <end position="192"/>
    </location>
</feature>
<feature type="compositionally biased region" description="Basic and acidic residues" evidence="1">
    <location>
        <begin position="144"/>
        <end position="157"/>
    </location>
</feature>
<dbReference type="Proteomes" id="UP000266841">
    <property type="component" value="Unassembled WGS sequence"/>
</dbReference>
<comment type="caution">
    <text evidence="2">The sequence shown here is derived from an EMBL/GenBank/DDBJ whole genome shotgun (WGS) entry which is preliminary data.</text>
</comment>
<feature type="compositionally biased region" description="Basic residues" evidence="1">
    <location>
        <begin position="158"/>
        <end position="167"/>
    </location>
</feature>
<sequence length="227" mass="24991">TKKATPEGRKVKLSLYLLDKATPRLLSSLEIGRLGKESSWAGLGSSGQWRTNTRRSSTIDSASLAAADSARPSKNGSPLLISAVSKYQEFRDVHKSAAVAAALTKKLCRALPFGTSETKDDEEKSEDDRQHNIRRGIRRQQAAAERRPTSPCDDGRNQHKGPRRIRQWKWPGLSPTIQACRPATPRRTLPARPSRRPSRPARRTNAPDGSIRTSRPTATRSPAATPT</sequence>
<proteinExistence type="predicted"/>
<organism evidence="2 3">
    <name type="scientific">Thalassiosira oceanica</name>
    <name type="common">Marine diatom</name>
    <dbReference type="NCBI Taxonomy" id="159749"/>
    <lineage>
        <taxon>Eukaryota</taxon>
        <taxon>Sar</taxon>
        <taxon>Stramenopiles</taxon>
        <taxon>Ochrophyta</taxon>
        <taxon>Bacillariophyta</taxon>
        <taxon>Coscinodiscophyceae</taxon>
        <taxon>Thalassiosirophycidae</taxon>
        <taxon>Thalassiosirales</taxon>
        <taxon>Thalassiosiraceae</taxon>
        <taxon>Thalassiosira</taxon>
    </lineage>
</organism>
<feature type="region of interest" description="Disordered" evidence="1">
    <location>
        <begin position="116"/>
        <end position="227"/>
    </location>
</feature>
<feature type="non-terminal residue" evidence="2">
    <location>
        <position position="1"/>
    </location>
</feature>
<keyword evidence="3" id="KW-1185">Reference proteome</keyword>
<feature type="compositionally biased region" description="Basic residues" evidence="1">
    <location>
        <begin position="193"/>
        <end position="202"/>
    </location>
</feature>
<dbReference type="AlphaFoldDB" id="K0S5T6"/>
<dbReference type="EMBL" id="AGNL01021351">
    <property type="protein sequence ID" value="EJK60239.1"/>
    <property type="molecule type" value="Genomic_DNA"/>
</dbReference>
<reference evidence="2 3" key="1">
    <citation type="journal article" date="2012" name="Genome Biol.">
        <title>Genome and low-iron response of an oceanic diatom adapted to chronic iron limitation.</title>
        <authorList>
            <person name="Lommer M."/>
            <person name="Specht M."/>
            <person name="Roy A.S."/>
            <person name="Kraemer L."/>
            <person name="Andreson R."/>
            <person name="Gutowska M.A."/>
            <person name="Wolf J."/>
            <person name="Bergner S.V."/>
            <person name="Schilhabel M.B."/>
            <person name="Klostermeier U.C."/>
            <person name="Beiko R.G."/>
            <person name="Rosenstiel P."/>
            <person name="Hippler M."/>
            <person name="Laroche J."/>
        </authorList>
    </citation>
    <scope>NUCLEOTIDE SEQUENCE [LARGE SCALE GENOMIC DNA]</scope>
    <source>
        <strain evidence="2 3">CCMP1005</strain>
    </source>
</reference>
<evidence type="ECO:0000313" key="2">
    <source>
        <dbReference type="EMBL" id="EJK60239.1"/>
    </source>
</evidence>